<dbReference type="InterPro" id="IPR004638">
    <property type="entry name" value="EmrB-like"/>
</dbReference>
<proteinExistence type="predicted"/>
<dbReference type="EMBL" id="CADCWN010000243">
    <property type="protein sequence ID" value="CAA9581675.1"/>
    <property type="molecule type" value="Genomic_DNA"/>
</dbReference>
<feature type="transmembrane region" description="Helical" evidence="7">
    <location>
        <begin position="269"/>
        <end position="290"/>
    </location>
</feature>
<feature type="transmembrane region" description="Helical" evidence="7">
    <location>
        <begin position="113"/>
        <end position="134"/>
    </location>
</feature>
<evidence type="ECO:0000256" key="5">
    <source>
        <dbReference type="ARBA" id="ARBA00022989"/>
    </source>
</evidence>
<dbReference type="Pfam" id="PF07690">
    <property type="entry name" value="MFS_1"/>
    <property type="match status" value="1"/>
</dbReference>
<accession>A0A6J4VS49</accession>
<protein>
    <submittedName>
        <fullName evidence="9">Uncharacterized MFS-type transporter</fullName>
    </submittedName>
</protein>
<dbReference type="InterPro" id="IPR011701">
    <property type="entry name" value="MFS"/>
</dbReference>
<keyword evidence="4 7" id="KW-0812">Transmembrane</keyword>
<evidence type="ECO:0000313" key="9">
    <source>
        <dbReference type="EMBL" id="CAA9581675.1"/>
    </source>
</evidence>
<dbReference type="InterPro" id="IPR020846">
    <property type="entry name" value="MFS_dom"/>
</dbReference>
<evidence type="ECO:0000256" key="1">
    <source>
        <dbReference type="ARBA" id="ARBA00004651"/>
    </source>
</evidence>
<feature type="transmembrane region" description="Helical" evidence="7">
    <location>
        <begin position="213"/>
        <end position="232"/>
    </location>
</feature>
<dbReference type="InterPro" id="IPR036259">
    <property type="entry name" value="MFS_trans_sf"/>
</dbReference>
<dbReference type="PRINTS" id="PR01036">
    <property type="entry name" value="TCRTETB"/>
</dbReference>
<feature type="domain" description="Major facilitator superfamily (MFS) profile" evidence="8">
    <location>
        <begin position="18"/>
        <end position="489"/>
    </location>
</feature>
<dbReference type="Gene3D" id="1.20.1720.10">
    <property type="entry name" value="Multidrug resistance protein D"/>
    <property type="match status" value="1"/>
</dbReference>
<evidence type="ECO:0000256" key="2">
    <source>
        <dbReference type="ARBA" id="ARBA00022448"/>
    </source>
</evidence>
<feature type="transmembrane region" description="Helical" evidence="7">
    <location>
        <begin position="52"/>
        <end position="72"/>
    </location>
</feature>
<feature type="transmembrane region" description="Helical" evidence="7">
    <location>
        <begin position="84"/>
        <end position="101"/>
    </location>
</feature>
<keyword evidence="2" id="KW-0813">Transport</keyword>
<dbReference type="GO" id="GO:0005886">
    <property type="term" value="C:plasma membrane"/>
    <property type="evidence" value="ECO:0007669"/>
    <property type="project" value="UniProtKB-SubCell"/>
</dbReference>
<gene>
    <name evidence="9" type="ORF">AVDCRST_MAG18-3226</name>
</gene>
<keyword evidence="3" id="KW-1003">Cell membrane</keyword>
<dbReference type="AlphaFoldDB" id="A0A6J4VS49"/>
<feature type="transmembrane region" description="Helical" evidence="7">
    <location>
        <begin position="373"/>
        <end position="395"/>
    </location>
</feature>
<dbReference type="GO" id="GO:0022857">
    <property type="term" value="F:transmembrane transporter activity"/>
    <property type="evidence" value="ECO:0007669"/>
    <property type="project" value="InterPro"/>
</dbReference>
<comment type="subcellular location">
    <subcellularLocation>
        <location evidence="1">Cell membrane</location>
        <topology evidence="1">Multi-pass membrane protein</topology>
    </subcellularLocation>
</comment>
<reference evidence="9" key="1">
    <citation type="submission" date="2020-02" db="EMBL/GenBank/DDBJ databases">
        <authorList>
            <person name="Meier V. D."/>
        </authorList>
    </citation>
    <scope>NUCLEOTIDE SEQUENCE</scope>
    <source>
        <strain evidence="9">AVDCRST_MAG18</strain>
    </source>
</reference>
<dbReference type="CDD" id="cd17321">
    <property type="entry name" value="MFS_MMR_MDR_like"/>
    <property type="match status" value="1"/>
</dbReference>
<feature type="transmembrane region" description="Helical" evidence="7">
    <location>
        <begin position="146"/>
        <end position="168"/>
    </location>
</feature>
<dbReference type="NCBIfam" id="TIGR00711">
    <property type="entry name" value="efflux_EmrB"/>
    <property type="match status" value="1"/>
</dbReference>
<feature type="transmembrane region" description="Helical" evidence="7">
    <location>
        <begin position="238"/>
        <end position="257"/>
    </location>
</feature>
<evidence type="ECO:0000256" key="4">
    <source>
        <dbReference type="ARBA" id="ARBA00022692"/>
    </source>
</evidence>
<dbReference type="PROSITE" id="PS50850">
    <property type="entry name" value="MFS"/>
    <property type="match status" value="1"/>
</dbReference>
<sequence length="505" mass="51953">MREWWRRSVHGPNHKWWALVTVALGTFMATLDSSIVNISLPTILTHFRSDLATIQWVVLAYLLTVTSLLLTFGRLADIWGRKKVYTLGFGIFTVGSLASGLSPTPAALIVARIVQAIGAAMIQANGLAITSAVFPGPERGRALGINGTVVATGTTLGPAIGGVLVGAFGWQSIFFVNLPVGLVGIAMAVAILEEGRISTRREGASARFDPLGALLVSVGLITLLLALNRGAAVGWRSGQILGFFAIAVASFVAFIVVERRVVAPILDLALFRLRAFATGSLAALCSFLAISTNAFLMPFFLQLVLGFSPARAGLLLIPTSLTLAIVSPLSGSLSDRLGARTLSSIGLGISAVALFLLGGLSADAHYAEVLFRLILLGIGIGIFNSPNTAAVFGSVPRDRYGTVGGFLSMVRNTGQVVGVAIAGALLVAAITPVVGAAGLDALRTGAEGGATGGPLLGAFMQGFRRAFTLSAALAACGAVISLLRGPRAAVSEATPVVAAAKAEAD</sequence>
<name>A0A6J4VS49_9BACT</name>
<dbReference type="SUPFAM" id="SSF103473">
    <property type="entry name" value="MFS general substrate transporter"/>
    <property type="match status" value="1"/>
</dbReference>
<evidence type="ECO:0000256" key="6">
    <source>
        <dbReference type="ARBA" id="ARBA00023136"/>
    </source>
</evidence>
<feature type="transmembrane region" description="Helical" evidence="7">
    <location>
        <begin position="310"/>
        <end position="329"/>
    </location>
</feature>
<feature type="transmembrane region" description="Helical" evidence="7">
    <location>
        <begin position="416"/>
        <end position="442"/>
    </location>
</feature>
<feature type="transmembrane region" description="Helical" evidence="7">
    <location>
        <begin position="16"/>
        <end position="40"/>
    </location>
</feature>
<feature type="transmembrane region" description="Helical" evidence="7">
    <location>
        <begin position="462"/>
        <end position="483"/>
    </location>
</feature>
<evidence type="ECO:0000256" key="3">
    <source>
        <dbReference type="ARBA" id="ARBA00022475"/>
    </source>
</evidence>
<evidence type="ECO:0000256" key="7">
    <source>
        <dbReference type="SAM" id="Phobius"/>
    </source>
</evidence>
<organism evidence="9">
    <name type="scientific">uncultured Thermomicrobiales bacterium</name>
    <dbReference type="NCBI Taxonomy" id="1645740"/>
    <lineage>
        <taxon>Bacteria</taxon>
        <taxon>Pseudomonadati</taxon>
        <taxon>Thermomicrobiota</taxon>
        <taxon>Thermomicrobia</taxon>
        <taxon>Thermomicrobiales</taxon>
        <taxon>environmental samples</taxon>
    </lineage>
</organism>
<dbReference type="PANTHER" id="PTHR42718">
    <property type="entry name" value="MAJOR FACILITATOR SUPERFAMILY MULTIDRUG TRANSPORTER MFSC"/>
    <property type="match status" value="1"/>
</dbReference>
<dbReference type="FunFam" id="1.20.1720.10:FF:000021">
    <property type="entry name" value="Drug resistance transporter, EmrB/QacA subfamily"/>
    <property type="match status" value="1"/>
</dbReference>
<feature type="transmembrane region" description="Helical" evidence="7">
    <location>
        <begin position="341"/>
        <end position="361"/>
    </location>
</feature>
<keyword evidence="6 7" id="KW-0472">Membrane</keyword>
<dbReference type="PANTHER" id="PTHR42718:SF46">
    <property type="entry name" value="BLR6921 PROTEIN"/>
    <property type="match status" value="1"/>
</dbReference>
<feature type="transmembrane region" description="Helical" evidence="7">
    <location>
        <begin position="174"/>
        <end position="192"/>
    </location>
</feature>
<dbReference type="Gene3D" id="1.20.1250.20">
    <property type="entry name" value="MFS general substrate transporter like domains"/>
    <property type="match status" value="1"/>
</dbReference>
<evidence type="ECO:0000259" key="8">
    <source>
        <dbReference type="PROSITE" id="PS50850"/>
    </source>
</evidence>
<keyword evidence="5 7" id="KW-1133">Transmembrane helix</keyword>